<evidence type="ECO:0000313" key="10">
    <source>
        <dbReference type="EMBL" id="KJB59972.1"/>
    </source>
</evidence>
<dbReference type="SMART" id="SM00233">
    <property type="entry name" value="PH"/>
    <property type="match status" value="1"/>
</dbReference>
<dbReference type="Gene3D" id="2.40.160.120">
    <property type="match status" value="1"/>
</dbReference>
<feature type="region of interest" description="Disordered" evidence="8">
    <location>
        <begin position="11"/>
        <end position="46"/>
    </location>
</feature>
<evidence type="ECO:0000256" key="4">
    <source>
        <dbReference type="ARBA" id="ARBA00023054"/>
    </source>
</evidence>
<dbReference type="Proteomes" id="UP000032304">
    <property type="component" value="Chromosome 9"/>
</dbReference>
<dbReference type="EMBL" id="CM001748">
    <property type="protein sequence ID" value="KJB59972.1"/>
    <property type="molecule type" value="Genomic_DNA"/>
</dbReference>
<dbReference type="FunFam" id="3.30.70.3490:FF:000013">
    <property type="entry name" value="Oxysterol-binding protein-related protein 2A"/>
    <property type="match status" value="1"/>
</dbReference>
<reference evidence="10 11" key="1">
    <citation type="journal article" date="2012" name="Nature">
        <title>Repeated polyploidization of Gossypium genomes and the evolution of spinnable cotton fibres.</title>
        <authorList>
            <person name="Paterson A.H."/>
            <person name="Wendel J.F."/>
            <person name="Gundlach H."/>
            <person name="Guo H."/>
            <person name="Jenkins J."/>
            <person name="Jin D."/>
            <person name="Llewellyn D."/>
            <person name="Showmaker K.C."/>
            <person name="Shu S."/>
            <person name="Udall J."/>
            <person name="Yoo M.J."/>
            <person name="Byers R."/>
            <person name="Chen W."/>
            <person name="Doron-Faigenboim A."/>
            <person name="Duke M.V."/>
            <person name="Gong L."/>
            <person name="Grimwood J."/>
            <person name="Grover C."/>
            <person name="Grupp K."/>
            <person name="Hu G."/>
            <person name="Lee T.H."/>
            <person name="Li J."/>
            <person name="Lin L."/>
            <person name="Liu T."/>
            <person name="Marler B.S."/>
            <person name="Page J.T."/>
            <person name="Roberts A.W."/>
            <person name="Romanel E."/>
            <person name="Sanders W.S."/>
            <person name="Szadkowski E."/>
            <person name="Tan X."/>
            <person name="Tang H."/>
            <person name="Xu C."/>
            <person name="Wang J."/>
            <person name="Wang Z."/>
            <person name="Zhang D."/>
            <person name="Zhang L."/>
            <person name="Ashrafi H."/>
            <person name="Bedon F."/>
            <person name="Bowers J.E."/>
            <person name="Brubaker C.L."/>
            <person name="Chee P.W."/>
            <person name="Das S."/>
            <person name="Gingle A.R."/>
            <person name="Haigler C.H."/>
            <person name="Harker D."/>
            <person name="Hoffmann L.V."/>
            <person name="Hovav R."/>
            <person name="Jones D.C."/>
            <person name="Lemke C."/>
            <person name="Mansoor S."/>
            <person name="ur Rahman M."/>
            <person name="Rainville L.N."/>
            <person name="Rambani A."/>
            <person name="Reddy U.K."/>
            <person name="Rong J.K."/>
            <person name="Saranga Y."/>
            <person name="Scheffler B.E."/>
            <person name="Scheffler J.A."/>
            <person name="Stelly D.M."/>
            <person name="Triplett B.A."/>
            <person name="Van Deynze A."/>
            <person name="Vaslin M.F."/>
            <person name="Waghmare V.N."/>
            <person name="Walford S.A."/>
            <person name="Wright R.J."/>
            <person name="Zaki E.A."/>
            <person name="Zhang T."/>
            <person name="Dennis E.S."/>
            <person name="Mayer K.F."/>
            <person name="Peterson D.G."/>
            <person name="Rokhsar D.S."/>
            <person name="Wang X."/>
            <person name="Schmutz J."/>
        </authorList>
    </citation>
    <scope>NUCLEOTIDE SEQUENCE [LARGE SCALE GENOMIC DNA]</scope>
</reference>
<accession>A0A0D2QPL3</accession>
<dbReference type="InterPro" id="IPR037239">
    <property type="entry name" value="OSBP_sf"/>
</dbReference>
<dbReference type="AlphaFoldDB" id="A0A0D2QPL3"/>
<proteinExistence type="inferred from homology"/>
<dbReference type="Gramene" id="KJB59972">
    <property type="protein sequence ID" value="KJB59972"/>
    <property type="gene ID" value="B456_009G283100"/>
</dbReference>
<dbReference type="Gene3D" id="3.30.70.3490">
    <property type="match status" value="1"/>
</dbReference>
<evidence type="ECO:0000313" key="11">
    <source>
        <dbReference type="Proteomes" id="UP000032304"/>
    </source>
</evidence>
<dbReference type="GO" id="GO:0016020">
    <property type="term" value="C:membrane"/>
    <property type="evidence" value="ECO:0007669"/>
    <property type="project" value="TreeGrafter"/>
</dbReference>
<dbReference type="InterPro" id="IPR000648">
    <property type="entry name" value="Oxysterol-bd"/>
</dbReference>
<dbReference type="FunFam" id="2.40.160.120:FF:000012">
    <property type="entry name" value="Oxysterol-binding protein-related protein 2A"/>
    <property type="match status" value="1"/>
</dbReference>
<evidence type="ECO:0000259" key="9">
    <source>
        <dbReference type="PROSITE" id="PS50003"/>
    </source>
</evidence>
<name>A0A0D2QPL3_GOSRA</name>
<evidence type="ECO:0000256" key="2">
    <source>
        <dbReference type="ARBA" id="ARBA00008842"/>
    </source>
</evidence>
<dbReference type="PROSITE" id="PS50003">
    <property type="entry name" value="PH_DOMAIN"/>
    <property type="match status" value="1"/>
</dbReference>
<feature type="compositionally biased region" description="Acidic residues" evidence="8">
    <location>
        <begin position="358"/>
        <end position="377"/>
    </location>
</feature>
<evidence type="ECO:0000256" key="8">
    <source>
        <dbReference type="SAM" id="MobiDB-lite"/>
    </source>
</evidence>
<feature type="compositionally biased region" description="Polar residues" evidence="8">
    <location>
        <begin position="386"/>
        <end position="405"/>
    </location>
</feature>
<dbReference type="Pfam" id="PF15413">
    <property type="entry name" value="PH_11"/>
    <property type="match status" value="1"/>
</dbReference>
<feature type="region of interest" description="Disordered" evidence="8">
    <location>
        <begin position="58"/>
        <end position="85"/>
    </location>
</feature>
<keyword evidence="5" id="KW-0445">Lipid transport</keyword>
<dbReference type="InterPro" id="IPR011993">
    <property type="entry name" value="PH-like_dom_sf"/>
</dbReference>
<evidence type="ECO:0000256" key="7">
    <source>
        <dbReference type="SAM" id="Coils"/>
    </source>
</evidence>
<protein>
    <recommendedName>
        <fullName evidence="9">PH domain-containing protein</fullName>
    </recommendedName>
</protein>
<dbReference type="InterPro" id="IPR001849">
    <property type="entry name" value="PH_domain"/>
</dbReference>
<evidence type="ECO:0000256" key="1">
    <source>
        <dbReference type="ARBA" id="ARBA00003361"/>
    </source>
</evidence>
<keyword evidence="3" id="KW-0813">Transport</keyword>
<dbReference type="GO" id="GO:0005829">
    <property type="term" value="C:cytosol"/>
    <property type="evidence" value="ECO:0007669"/>
    <property type="project" value="TreeGrafter"/>
</dbReference>
<dbReference type="SUPFAM" id="SSF50729">
    <property type="entry name" value="PH domain-like"/>
    <property type="match status" value="1"/>
</dbReference>
<dbReference type="PANTHER" id="PTHR10972">
    <property type="entry name" value="OXYSTEROL-BINDING PROTEIN-RELATED"/>
    <property type="match status" value="1"/>
</dbReference>
<dbReference type="SUPFAM" id="SSF144000">
    <property type="entry name" value="Oxysterol-binding protein-like"/>
    <property type="match status" value="1"/>
</dbReference>
<organism evidence="10 11">
    <name type="scientific">Gossypium raimondii</name>
    <name type="common">Peruvian cotton</name>
    <name type="synonym">Gossypium klotzschianum subsp. raimondii</name>
    <dbReference type="NCBI Taxonomy" id="29730"/>
    <lineage>
        <taxon>Eukaryota</taxon>
        <taxon>Viridiplantae</taxon>
        <taxon>Streptophyta</taxon>
        <taxon>Embryophyta</taxon>
        <taxon>Tracheophyta</taxon>
        <taxon>Spermatophyta</taxon>
        <taxon>Magnoliopsida</taxon>
        <taxon>eudicotyledons</taxon>
        <taxon>Gunneridae</taxon>
        <taxon>Pentapetalae</taxon>
        <taxon>rosids</taxon>
        <taxon>malvids</taxon>
        <taxon>Malvales</taxon>
        <taxon>Malvaceae</taxon>
        <taxon>Malvoideae</taxon>
        <taxon>Gossypium</taxon>
    </lineage>
</organism>
<dbReference type="GO" id="GO:0032934">
    <property type="term" value="F:sterol binding"/>
    <property type="evidence" value="ECO:0007669"/>
    <property type="project" value="TreeGrafter"/>
</dbReference>
<sequence length="775" mass="88379">MHPLCCISTVSDHSPVKPLPDNVAMPPHPPVTTVTTTSSSGSSFRSNSVRSTVQILCQSDQNQNNQHRRSSSVDLNRMSQRNGTPLGREVSKALNLAPAPAPPPQVDVKINNIVGNGISGVLYKWVNYGKGWKPRWFVLQDGVLSYYKIHGPDKIVVSQETERGSKVIGEESLRLISRHRNSISRHSQNRRKPFGEVHLKVSSIRESRSDDKRFSIFTGTKRLHLRAEARDDRVAWVEALQAVKDMFPRMSNSELMAPMDNVAVSTEKLRQRLMQERVNELAIQDSEQIMKSEFSALQNHLVLLKQKQSLLIDTLRQLETEKVDLENTVVGESQNKLIDLGASSMIRQDKSSEGSSTDTDDDNERVDAAEEETDEDDHTFFDTRDILSSSSFRSNGSDLRTSSFSSDDEGTIADDSEDNIDPYVKSVGSNFPSIKRRKKLPDPVEREKSVSLWSMIKENIGKDLTKVCLPVYFNEPLSSLQKCFEDLEYSYLLDRAYEWGKRVSHHPMIVACHCQGTGWKLWGDSNLKSKFWGRSIQLDPVGVLTLEFDDGDVFKWSKVTTSIYNLILGKLYCDHYGTMRIEGNRDYSCKLKFKEQSIIDRNPHQVHGGVQDRNGKTVATLFGKWDESMHYANGDCSAKGKGQDSLSETHLLWKRSKPPKYSTRYNLTRFAITLNELTPGLKEKLPPTDSRLRPDQRYLENGEYEMANSEKLRLEQRQRQARNMQERGWKPRWFAKDKNSDSYRFIGGYWEAREQGKWDSCPDIFGQIPSDHPLD</sequence>
<evidence type="ECO:0000256" key="6">
    <source>
        <dbReference type="ARBA" id="ARBA00023121"/>
    </source>
</evidence>
<gene>
    <name evidence="10" type="ORF">B456_009G283100</name>
</gene>
<dbReference type="Gene3D" id="2.30.29.30">
    <property type="entry name" value="Pleckstrin-homology domain (PH domain)/Phosphotyrosine-binding domain (PTB)"/>
    <property type="match status" value="1"/>
</dbReference>
<dbReference type="PANTHER" id="PTHR10972:SF96">
    <property type="entry name" value="OXYSTEROL-BINDING PROTEIN-RELATED PROTEIN 1A-RELATED"/>
    <property type="match status" value="1"/>
</dbReference>
<keyword evidence="6" id="KW-0446">Lipid-binding</keyword>
<evidence type="ECO:0000256" key="3">
    <source>
        <dbReference type="ARBA" id="ARBA00022448"/>
    </source>
</evidence>
<keyword evidence="4 7" id="KW-0175">Coiled coil</keyword>
<feature type="coiled-coil region" evidence="7">
    <location>
        <begin position="308"/>
        <end position="335"/>
    </location>
</feature>
<feature type="compositionally biased region" description="Acidic residues" evidence="8">
    <location>
        <begin position="406"/>
        <end position="420"/>
    </location>
</feature>
<feature type="compositionally biased region" description="Low complexity" evidence="8">
    <location>
        <begin position="31"/>
        <end position="46"/>
    </location>
</feature>
<comment type="similarity">
    <text evidence="2">Belongs to the OSBP family.</text>
</comment>
<dbReference type="Pfam" id="PF01237">
    <property type="entry name" value="Oxysterol_BP"/>
    <property type="match status" value="2"/>
</dbReference>
<comment type="function">
    <text evidence="1">May be involved in the transport of sterols.</text>
</comment>
<feature type="compositionally biased region" description="Polar residues" evidence="8">
    <location>
        <begin position="72"/>
        <end position="83"/>
    </location>
</feature>
<feature type="domain" description="PH" evidence="9">
    <location>
        <begin position="115"/>
        <end position="245"/>
    </location>
</feature>
<evidence type="ECO:0000256" key="5">
    <source>
        <dbReference type="ARBA" id="ARBA00023055"/>
    </source>
</evidence>
<dbReference type="CDD" id="cd13294">
    <property type="entry name" value="PH_ORP_plant"/>
    <property type="match status" value="1"/>
</dbReference>
<keyword evidence="11" id="KW-1185">Reference proteome</keyword>
<dbReference type="GO" id="GO:0006869">
    <property type="term" value="P:lipid transport"/>
    <property type="evidence" value="ECO:0007669"/>
    <property type="project" value="UniProtKB-KW"/>
</dbReference>
<feature type="region of interest" description="Disordered" evidence="8">
    <location>
        <begin position="341"/>
        <end position="421"/>
    </location>
</feature>